<feature type="transmembrane region" description="Helical" evidence="1">
    <location>
        <begin position="16"/>
        <end position="38"/>
    </location>
</feature>
<evidence type="ECO:0000313" key="3">
    <source>
        <dbReference type="Proteomes" id="UP000242310"/>
    </source>
</evidence>
<comment type="caution">
    <text evidence="2">The sequence shown here is derived from an EMBL/GenBank/DDBJ whole genome shotgun (WGS) entry which is preliminary data.</text>
</comment>
<dbReference type="PANTHER" id="PTHR35337:SF1">
    <property type="entry name" value="SLR1478 PROTEIN"/>
    <property type="match status" value="1"/>
</dbReference>
<reference evidence="2 3" key="1">
    <citation type="submission" date="2018-03" db="EMBL/GenBank/DDBJ databases">
        <title>Genomic Encyclopedia of Type Strains, Phase III (KMG-III): the genomes of soil and plant-associated and newly described type strains.</title>
        <authorList>
            <person name="Whitman W."/>
        </authorList>
    </citation>
    <scope>NUCLEOTIDE SEQUENCE [LARGE SCALE GENOMIC DNA]</scope>
    <source>
        <strain evidence="2 3">CGMCC 1.07653</strain>
    </source>
</reference>
<proteinExistence type="predicted"/>
<dbReference type="AlphaFoldDB" id="A0A2P8HE95"/>
<evidence type="ECO:0000313" key="2">
    <source>
        <dbReference type="EMBL" id="PSL44491.1"/>
    </source>
</evidence>
<evidence type="ECO:0000256" key="1">
    <source>
        <dbReference type="SAM" id="Phobius"/>
    </source>
</evidence>
<feature type="transmembrane region" description="Helical" evidence="1">
    <location>
        <begin position="80"/>
        <end position="101"/>
    </location>
</feature>
<gene>
    <name evidence="2" type="ORF">B0H94_108102</name>
</gene>
<sequence>MKHLYKNEWHYFKRDYFLPFLIVAIITLLTAIGAYWLLTLNPGLTQGAMAELDAHFSELGIDGGFEGDGGGSGTIDHTSLFWIILLNNLRVSLFVILFGFIPMLVLPALSPVVTASTVSILLAFVNLNGENPWPLFMQGIVPHGIVEMAGLILASAIGIFLSYSVILKLFSPNRGNIPLGRIIGQTFRSYALIVVPLIVIAAVIEGFVTPLFLS</sequence>
<keyword evidence="1" id="KW-0812">Transmembrane</keyword>
<keyword evidence="1" id="KW-0472">Membrane</keyword>
<accession>A0A2P8HE95</accession>
<feature type="transmembrane region" description="Helical" evidence="1">
    <location>
        <begin position="108"/>
        <end position="128"/>
    </location>
</feature>
<organism evidence="2 3">
    <name type="scientific">Salsuginibacillus halophilus</name>
    <dbReference type="NCBI Taxonomy" id="517424"/>
    <lineage>
        <taxon>Bacteria</taxon>
        <taxon>Bacillati</taxon>
        <taxon>Bacillota</taxon>
        <taxon>Bacilli</taxon>
        <taxon>Bacillales</taxon>
        <taxon>Bacillaceae</taxon>
        <taxon>Salsuginibacillus</taxon>
    </lineage>
</organism>
<name>A0A2P8HE95_9BACI</name>
<dbReference type="OrthoDB" id="2942182at2"/>
<keyword evidence="3" id="KW-1185">Reference proteome</keyword>
<dbReference type="Proteomes" id="UP000242310">
    <property type="component" value="Unassembled WGS sequence"/>
</dbReference>
<dbReference type="EMBL" id="PYAV01000008">
    <property type="protein sequence ID" value="PSL44491.1"/>
    <property type="molecule type" value="Genomic_DNA"/>
</dbReference>
<dbReference type="RefSeq" id="WP_106588964.1">
    <property type="nucleotide sequence ID" value="NZ_PYAV01000008.1"/>
</dbReference>
<keyword evidence="1" id="KW-1133">Transmembrane helix</keyword>
<protein>
    <submittedName>
        <fullName evidence="2">Stage II sporulation protein M</fullName>
    </submittedName>
</protein>
<dbReference type="Pfam" id="PF01944">
    <property type="entry name" value="SpoIIM"/>
    <property type="match status" value="1"/>
</dbReference>
<dbReference type="PANTHER" id="PTHR35337">
    <property type="entry name" value="SLR1478 PROTEIN"/>
    <property type="match status" value="1"/>
</dbReference>
<dbReference type="InterPro" id="IPR002798">
    <property type="entry name" value="SpoIIM-like"/>
</dbReference>
<feature type="transmembrane region" description="Helical" evidence="1">
    <location>
        <begin position="148"/>
        <end position="170"/>
    </location>
</feature>
<feature type="transmembrane region" description="Helical" evidence="1">
    <location>
        <begin position="190"/>
        <end position="213"/>
    </location>
</feature>